<keyword evidence="3" id="KW-1185">Reference proteome</keyword>
<evidence type="ECO:0000256" key="1">
    <source>
        <dbReference type="SAM" id="MobiDB-lite"/>
    </source>
</evidence>
<feature type="region of interest" description="Disordered" evidence="1">
    <location>
        <begin position="61"/>
        <end position="104"/>
    </location>
</feature>
<evidence type="ECO:0000313" key="3">
    <source>
        <dbReference type="Proteomes" id="UP000481033"/>
    </source>
</evidence>
<evidence type="ECO:0000313" key="2">
    <source>
        <dbReference type="EMBL" id="NEZ55693.1"/>
    </source>
</evidence>
<organism evidence="2 3">
    <name type="scientific">Adonisia turfae CCMR0081</name>
    <dbReference type="NCBI Taxonomy" id="2292702"/>
    <lineage>
        <taxon>Bacteria</taxon>
        <taxon>Bacillati</taxon>
        <taxon>Cyanobacteriota</taxon>
        <taxon>Adonisia</taxon>
        <taxon>Adonisia turfae</taxon>
    </lineage>
</organism>
<feature type="compositionally biased region" description="Polar residues" evidence="1">
    <location>
        <begin position="67"/>
        <end position="88"/>
    </location>
</feature>
<dbReference type="Proteomes" id="UP000481033">
    <property type="component" value="Unassembled WGS sequence"/>
</dbReference>
<comment type="caution">
    <text evidence="2">The sequence shown here is derived from an EMBL/GenBank/DDBJ whole genome shotgun (WGS) entry which is preliminary data.</text>
</comment>
<reference evidence="2 3" key="1">
    <citation type="journal article" date="2020" name="Microb. Ecol.">
        <title>Ecogenomics of the Marine Benthic Filamentous Cyanobacterium Adonisia.</title>
        <authorList>
            <person name="Walter J.M."/>
            <person name="Coutinho F.H."/>
            <person name="Leomil L."/>
            <person name="Hargreaves P.I."/>
            <person name="Campeao M.E."/>
            <person name="Vieira V.V."/>
            <person name="Silva B.S."/>
            <person name="Fistarol G.O."/>
            <person name="Salomon P.S."/>
            <person name="Sawabe T."/>
            <person name="Mino S."/>
            <person name="Hosokawa M."/>
            <person name="Miyashita H."/>
            <person name="Maruyama F."/>
            <person name="van Verk M.C."/>
            <person name="Dutilh B.E."/>
            <person name="Thompson C.C."/>
            <person name="Thompson F.L."/>
        </authorList>
    </citation>
    <scope>NUCLEOTIDE SEQUENCE [LARGE SCALE GENOMIC DNA]</scope>
    <source>
        <strain evidence="2 3">CCMR0081</strain>
    </source>
</reference>
<protein>
    <submittedName>
        <fullName evidence="2">Uncharacterized protein</fullName>
    </submittedName>
</protein>
<dbReference type="EMBL" id="QXHD01000004">
    <property type="protein sequence ID" value="NEZ55693.1"/>
    <property type="molecule type" value="Genomic_DNA"/>
</dbReference>
<accession>A0A6M0RIM4</accession>
<dbReference type="AlphaFoldDB" id="A0A6M0RIM4"/>
<proteinExistence type="predicted"/>
<sequence length="104" mass="11577">MTVSAMGACLKLAIKGIQSLYSIFQIQAFKIHSFTLMIPVHSDKQLTIYVPEISSMDSKKNLLGLANNDQNHGQSQSSSEPHQDNTMSLVYPDGRVKNVKVRQK</sequence>
<gene>
    <name evidence="2" type="ORF">DXZ20_08410</name>
</gene>
<name>A0A6M0RIM4_9CYAN</name>